<reference evidence="1 2" key="1">
    <citation type="submission" date="2015-10" db="EMBL/GenBank/DDBJ databases">
        <title>Genome analyses suggest a sexual origin of heterokaryosis in a supposedly ancient asexual fungus.</title>
        <authorList>
            <person name="Ropars J."/>
            <person name="Sedzielewska K."/>
            <person name="Noel J."/>
            <person name="Charron P."/>
            <person name="Farinelli L."/>
            <person name="Marton T."/>
            <person name="Kruger M."/>
            <person name="Pelin A."/>
            <person name="Brachmann A."/>
            <person name="Corradi N."/>
        </authorList>
    </citation>
    <scope>NUCLEOTIDE SEQUENCE [LARGE SCALE GENOMIC DNA]</scope>
    <source>
        <strain evidence="1 2">A4</strain>
    </source>
</reference>
<gene>
    <name evidence="1" type="ORF">RhiirA4_452864</name>
</gene>
<proteinExistence type="predicted"/>
<evidence type="ECO:0000313" key="1">
    <source>
        <dbReference type="EMBL" id="PKY39645.1"/>
    </source>
</evidence>
<evidence type="ECO:0000313" key="2">
    <source>
        <dbReference type="Proteomes" id="UP000234323"/>
    </source>
</evidence>
<dbReference type="Proteomes" id="UP000234323">
    <property type="component" value="Unassembled WGS sequence"/>
</dbReference>
<keyword evidence="2" id="KW-1185">Reference proteome</keyword>
<comment type="caution">
    <text evidence="1">The sequence shown here is derived from an EMBL/GenBank/DDBJ whole genome shotgun (WGS) entry which is preliminary data.</text>
</comment>
<name>A0A2I1FZ48_9GLOM</name>
<protein>
    <submittedName>
        <fullName evidence="1">Uncharacterized protein</fullName>
    </submittedName>
</protein>
<organism evidence="1 2">
    <name type="scientific">Rhizophagus irregularis</name>
    <dbReference type="NCBI Taxonomy" id="588596"/>
    <lineage>
        <taxon>Eukaryota</taxon>
        <taxon>Fungi</taxon>
        <taxon>Fungi incertae sedis</taxon>
        <taxon>Mucoromycota</taxon>
        <taxon>Glomeromycotina</taxon>
        <taxon>Glomeromycetes</taxon>
        <taxon>Glomerales</taxon>
        <taxon>Glomeraceae</taxon>
        <taxon>Rhizophagus</taxon>
    </lineage>
</organism>
<sequence length="52" mass="6067">MLDSEHPKTEMDEDYIISKLNQYADNDDSISILSNLIAIEQYNCIIFQSKQQ</sequence>
<dbReference type="EMBL" id="LLXI01000071">
    <property type="protein sequence ID" value="PKY39645.1"/>
    <property type="molecule type" value="Genomic_DNA"/>
</dbReference>
<accession>A0A2I1FZ48</accession>
<dbReference type="AlphaFoldDB" id="A0A2I1FZ48"/>